<feature type="domain" description="Zn(2)-C6 fungal-type" evidence="9">
    <location>
        <begin position="37"/>
        <end position="67"/>
    </location>
</feature>
<dbReference type="eggNOG" id="ENOG502QS9Q">
    <property type="taxonomic scope" value="Eukaryota"/>
</dbReference>
<dbReference type="GO" id="GO:0008270">
    <property type="term" value="F:zinc ion binding"/>
    <property type="evidence" value="ECO:0007669"/>
    <property type="project" value="InterPro"/>
</dbReference>
<dbReference type="GO" id="GO:0043565">
    <property type="term" value="F:sequence-specific DNA binding"/>
    <property type="evidence" value="ECO:0007669"/>
    <property type="project" value="TreeGrafter"/>
</dbReference>
<dbReference type="GO" id="GO:0005634">
    <property type="term" value="C:nucleus"/>
    <property type="evidence" value="ECO:0007669"/>
    <property type="project" value="UniProtKB-SubCell"/>
</dbReference>
<sequence length="714" mass="80402">MDEVDLNTPPPASSPDDDAISPSHTSKPARRSRVSLACQRCKRRKQKCNGDQPSCGRCIKLNLECHYVMPINQKPGQAKIYIKALEDRVAELEMLLTRGGDTTVSHDHWNDRPDGSDHTEESDIQPLLNAVRDLSLDVAGSYVGGASTITLGRALESALAGKTTLNLPPGSYDRAYNMGRGSLTVSDVSSLPGVQDVSVSHLDQEQADGMVHAYLGHLYTNFPIMYSYDVLDLHKRRHVLTDVYEESILHLIYGLGGHFLEKTGDTTGAYSPERHYEIALDNREAILRLGDTRSLTYLLLLSQHCLRMPKDPGAWTFVGLAMRMCVELGLHRRRQSSRLSLRSELNKRIFWACYYWDRDISIALGRPPSISDHDIDVELPLDVDEANRSVDALRLASEADKSIPVLPETTMTCYIHLLRLKRIDSDIQHLIYRVDTKISSQDIYRITDVCLDRLLAWKSAIPQQSTQVAPSDRHNFRGDEYHSYDSYMASYHKSVRLLLQPRLYEKQINPRYLEICAESCRGVCETYKRIHYRIPLVFTSVSLQTVFLAGLTLVYCMWHDFSSSNGFKSVGALTDCSIILYVMTEKWPAGRKYRDLFESVKQSVLDAISEEKHIPGTAVPSLKDEMQLNTQGLHVNPDTEGIREDLEQMIGDMTGEQITLWDDVDMTLGGGLEPDFTIPIEGSLSSQAGTLWEVPENGGWFDNPYTDTNHILGS</sequence>
<evidence type="ECO:0000256" key="7">
    <source>
        <dbReference type="ARBA" id="ARBA00023242"/>
    </source>
</evidence>
<comment type="subcellular location">
    <subcellularLocation>
        <location evidence="1">Nucleus</location>
    </subcellularLocation>
</comment>
<dbReference type="SUPFAM" id="SSF57701">
    <property type="entry name" value="Zn2/Cys6 DNA-binding domain"/>
    <property type="match status" value="1"/>
</dbReference>
<dbReference type="CDD" id="cd12148">
    <property type="entry name" value="fungal_TF_MHR"/>
    <property type="match status" value="1"/>
</dbReference>
<evidence type="ECO:0000256" key="4">
    <source>
        <dbReference type="ARBA" id="ARBA00023015"/>
    </source>
</evidence>
<evidence type="ECO:0000256" key="2">
    <source>
        <dbReference type="ARBA" id="ARBA00022723"/>
    </source>
</evidence>
<dbReference type="GO" id="GO:0006351">
    <property type="term" value="P:DNA-templated transcription"/>
    <property type="evidence" value="ECO:0007669"/>
    <property type="project" value="InterPro"/>
</dbReference>
<dbReference type="CDD" id="cd00067">
    <property type="entry name" value="GAL4"/>
    <property type="match status" value="1"/>
</dbReference>
<organism evidence="10 11">
    <name type="scientific">Glarea lozoyensis (strain ATCC 20868 / MF5171)</name>
    <dbReference type="NCBI Taxonomy" id="1116229"/>
    <lineage>
        <taxon>Eukaryota</taxon>
        <taxon>Fungi</taxon>
        <taxon>Dikarya</taxon>
        <taxon>Ascomycota</taxon>
        <taxon>Pezizomycotina</taxon>
        <taxon>Leotiomycetes</taxon>
        <taxon>Helotiales</taxon>
        <taxon>Helotiaceae</taxon>
        <taxon>Glarea</taxon>
    </lineage>
</organism>
<keyword evidence="4" id="KW-0805">Transcription regulation</keyword>
<dbReference type="EMBL" id="KE145372">
    <property type="protein sequence ID" value="EPE24963.1"/>
    <property type="molecule type" value="Genomic_DNA"/>
</dbReference>
<evidence type="ECO:0000256" key="8">
    <source>
        <dbReference type="SAM" id="MobiDB-lite"/>
    </source>
</evidence>
<dbReference type="Pfam" id="PF00172">
    <property type="entry name" value="Zn_clus"/>
    <property type="match status" value="1"/>
</dbReference>
<evidence type="ECO:0000256" key="5">
    <source>
        <dbReference type="ARBA" id="ARBA00023125"/>
    </source>
</evidence>
<dbReference type="PANTHER" id="PTHR47782:SF12">
    <property type="entry name" value="ZN(II)2CYS6 TRANSCRIPTION FACTOR (EUROFUNG)"/>
    <property type="match status" value="1"/>
</dbReference>
<keyword evidence="6" id="KW-0804">Transcription</keyword>
<dbReference type="InterPro" id="IPR052202">
    <property type="entry name" value="Yeast_MetPath_Reg"/>
</dbReference>
<dbReference type="GO" id="GO:0045944">
    <property type="term" value="P:positive regulation of transcription by RNA polymerase II"/>
    <property type="evidence" value="ECO:0007669"/>
    <property type="project" value="TreeGrafter"/>
</dbReference>
<accession>S3DE79</accession>
<dbReference type="PROSITE" id="PS50048">
    <property type="entry name" value="ZN2_CY6_FUNGAL_2"/>
    <property type="match status" value="1"/>
</dbReference>
<dbReference type="PROSITE" id="PS00463">
    <property type="entry name" value="ZN2_CY6_FUNGAL_1"/>
    <property type="match status" value="1"/>
</dbReference>
<dbReference type="GO" id="GO:0000981">
    <property type="term" value="F:DNA-binding transcription factor activity, RNA polymerase II-specific"/>
    <property type="evidence" value="ECO:0007669"/>
    <property type="project" value="InterPro"/>
</dbReference>
<protein>
    <submittedName>
        <fullName evidence="10">Zn2/Cys6 DNA-binding protein</fullName>
    </submittedName>
</protein>
<dbReference type="RefSeq" id="XP_008087878.1">
    <property type="nucleotide sequence ID" value="XM_008089687.1"/>
</dbReference>
<feature type="region of interest" description="Disordered" evidence="8">
    <location>
        <begin position="1"/>
        <end position="35"/>
    </location>
</feature>
<reference evidence="10 11" key="1">
    <citation type="journal article" date="2013" name="BMC Genomics">
        <title>Genomics-driven discovery of the pneumocandin biosynthetic gene cluster in the fungus Glarea lozoyensis.</title>
        <authorList>
            <person name="Chen L."/>
            <person name="Yue Q."/>
            <person name="Zhang X."/>
            <person name="Xiang M."/>
            <person name="Wang C."/>
            <person name="Li S."/>
            <person name="Che Y."/>
            <person name="Ortiz-Lopez F.J."/>
            <person name="Bills G.F."/>
            <person name="Liu X."/>
            <person name="An Z."/>
        </authorList>
    </citation>
    <scope>NUCLEOTIDE SEQUENCE [LARGE SCALE GENOMIC DNA]</scope>
    <source>
        <strain evidence="11">ATCC 20868 / MF5171</strain>
    </source>
</reference>
<name>S3DE79_GLAL2</name>
<gene>
    <name evidence="10" type="ORF">GLAREA_11544</name>
</gene>
<keyword evidence="3" id="KW-0862">Zinc</keyword>
<dbReference type="OMA" id="FRHIATR"/>
<keyword evidence="7" id="KW-0539">Nucleus</keyword>
<dbReference type="AlphaFoldDB" id="S3DE79"/>
<evidence type="ECO:0000256" key="1">
    <source>
        <dbReference type="ARBA" id="ARBA00004123"/>
    </source>
</evidence>
<evidence type="ECO:0000256" key="3">
    <source>
        <dbReference type="ARBA" id="ARBA00022833"/>
    </source>
</evidence>
<dbReference type="InterPro" id="IPR007219">
    <property type="entry name" value="XnlR_reg_dom"/>
</dbReference>
<keyword evidence="5 10" id="KW-0238">DNA-binding</keyword>
<dbReference type="InterPro" id="IPR001138">
    <property type="entry name" value="Zn2Cys6_DnaBD"/>
</dbReference>
<evidence type="ECO:0000313" key="10">
    <source>
        <dbReference type="EMBL" id="EPE24963.1"/>
    </source>
</evidence>
<proteinExistence type="predicted"/>
<dbReference type="Pfam" id="PF04082">
    <property type="entry name" value="Fungal_trans"/>
    <property type="match status" value="1"/>
</dbReference>
<dbReference type="SMART" id="SM00906">
    <property type="entry name" value="Fungal_trans"/>
    <property type="match status" value="1"/>
</dbReference>
<keyword evidence="2" id="KW-0479">Metal-binding</keyword>
<dbReference type="HOGENOM" id="CLU_012331_4_0_1"/>
<dbReference type="Gene3D" id="4.10.240.10">
    <property type="entry name" value="Zn(2)-C6 fungal-type DNA-binding domain"/>
    <property type="match status" value="1"/>
</dbReference>
<dbReference type="KEGG" id="glz:GLAREA_11544"/>
<keyword evidence="11" id="KW-1185">Reference proteome</keyword>
<dbReference type="OrthoDB" id="2399539at2759"/>
<dbReference type="PANTHER" id="PTHR47782">
    <property type="entry name" value="ZN(II)2CYS6 TRANSCRIPTION FACTOR (EUROFUNG)-RELATED"/>
    <property type="match status" value="1"/>
</dbReference>
<evidence type="ECO:0000313" key="11">
    <source>
        <dbReference type="Proteomes" id="UP000016922"/>
    </source>
</evidence>
<evidence type="ECO:0000256" key="6">
    <source>
        <dbReference type="ARBA" id="ARBA00023163"/>
    </source>
</evidence>
<evidence type="ECO:0000259" key="9">
    <source>
        <dbReference type="PROSITE" id="PS50048"/>
    </source>
</evidence>
<dbReference type="GeneID" id="19470585"/>
<dbReference type="Proteomes" id="UP000016922">
    <property type="component" value="Unassembled WGS sequence"/>
</dbReference>
<dbReference type="SMART" id="SM00066">
    <property type="entry name" value="GAL4"/>
    <property type="match status" value="1"/>
</dbReference>
<dbReference type="InterPro" id="IPR036864">
    <property type="entry name" value="Zn2-C6_fun-type_DNA-bd_sf"/>
</dbReference>